<name>A0ABV2TJU7_9RHOO</name>
<accession>A0ABV2TJU7</accession>
<feature type="domain" description="Trehalase-like N-terminal" evidence="2">
    <location>
        <begin position="10"/>
        <end position="156"/>
    </location>
</feature>
<dbReference type="GO" id="GO:0016787">
    <property type="term" value="F:hydrolase activity"/>
    <property type="evidence" value="ECO:0007669"/>
    <property type="project" value="UniProtKB-KW"/>
</dbReference>
<dbReference type="SUPFAM" id="SSF48208">
    <property type="entry name" value="Six-hairpin glycosidases"/>
    <property type="match status" value="1"/>
</dbReference>
<evidence type="ECO:0000313" key="3">
    <source>
        <dbReference type="EMBL" id="MET7014183.1"/>
    </source>
</evidence>
<evidence type="ECO:0000259" key="1">
    <source>
        <dbReference type="Pfam" id="PF00723"/>
    </source>
</evidence>
<dbReference type="Proteomes" id="UP001549691">
    <property type="component" value="Unassembled WGS sequence"/>
</dbReference>
<dbReference type="Pfam" id="PF19291">
    <property type="entry name" value="TREH_N"/>
    <property type="match status" value="1"/>
</dbReference>
<dbReference type="InterPro" id="IPR008928">
    <property type="entry name" value="6-hairpin_glycosidase_sf"/>
</dbReference>
<organism evidence="3 4">
    <name type="scientific">Uliginosibacterium flavum</name>
    <dbReference type="NCBI Taxonomy" id="1396831"/>
    <lineage>
        <taxon>Bacteria</taxon>
        <taxon>Pseudomonadati</taxon>
        <taxon>Pseudomonadota</taxon>
        <taxon>Betaproteobacteria</taxon>
        <taxon>Rhodocyclales</taxon>
        <taxon>Zoogloeaceae</taxon>
        <taxon>Uliginosibacterium</taxon>
    </lineage>
</organism>
<dbReference type="InterPro" id="IPR011613">
    <property type="entry name" value="GH15-like"/>
</dbReference>
<dbReference type="Pfam" id="PF00723">
    <property type="entry name" value="Glyco_hydro_15"/>
    <property type="match status" value="1"/>
</dbReference>
<gene>
    <name evidence="3" type="ORF">ABXR19_08265</name>
</gene>
<dbReference type="EMBL" id="JBEWZI010000007">
    <property type="protein sequence ID" value="MET7014183.1"/>
    <property type="molecule type" value="Genomic_DNA"/>
</dbReference>
<proteinExistence type="predicted"/>
<dbReference type="PANTHER" id="PTHR31616">
    <property type="entry name" value="TREHALASE"/>
    <property type="match status" value="1"/>
</dbReference>
<reference evidence="3 4" key="1">
    <citation type="submission" date="2024-07" db="EMBL/GenBank/DDBJ databases">
        <title>Uliginosibacterium flavum JJ3220;KACC:17644.</title>
        <authorList>
            <person name="Kim M.K."/>
        </authorList>
    </citation>
    <scope>NUCLEOTIDE SEQUENCE [LARGE SCALE GENOMIC DNA]</scope>
    <source>
        <strain evidence="3 4">KACC:17644</strain>
    </source>
</reference>
<keyword evidence="4" id="KW-1185">Reference proteome</keyword>
<evidence type="ECO:0000313" key="4">
    <source>
        <dbReference type="Proteomes" id="UP001549691"/>
    </source>
</evidence>
<keyword evidence="3" id="KW-0378">Hydrolase</keyword>
<dbReference type="InterPro" id="IPR012341">
    <property type="entry name" value="6hp_glycosidase-like_sf"/>
</dbReference>
<feature type="domain" description="GH15-like" evidence="1">
    <location>
        <begin position="225"/>
        <end position="586"/>
    </location>
</feature>
<dbReference type="RefSeq" id="WP_354600643.1">
    <property type="nucleotide sequence ID" value="NZ_JBEWZI010000007.1"/>
</dbReference>
<sequence length="597" mass="67058">MQKASLDGGLIGNSAVGALIDPHGNIVWACLPRLDGEPVFCSLLSPPGRDEGAGAFSIVLDDFSHAEQAYERHTAVLHTRLFDRHDGGIEVTDFAPRFQLHGRVFFPAMLVRRVRRLTGNPRVAVRVRPLFQDGELAPSITFGSHHIRLVAPLQTLRLTTNASIHGVLEARFMHVHDTLSFILGPDESLQGGVAETTQRFLDETIAYWQRWVRTIFVPVDWQDEVIRAAITLKLNAFDDTGAIIAAMTTSVPEHPGSGRNWDYRYCWLRDAYFVVNALNRLGATATMERYIGFILNVVSSAEEGVLQPVYGISGEARLTERIAPALAGYREMGPVRIGNQAFEQIQHDVYGSAILAATHMFFDTRLRHRGDENLFRQLEPLGLRALANYHQPDAGLWELRGSQRIHTYSSVLCWAACDRLALIAAHLGLDDSTRIWRESADRIHAEICANAWSPERQAFVASWGGDTLDASLLLLNEFGFLAADDPRFAQTVKAIETELKHGDFIYRYIERDDFGHPENAFMVCTFWYVYALHALGRHNEAHTTFIRLLACCNKQGLLAEDVDPRTGEQWGNFAQTYSMVGLINCALRLSRRWDQAY</sequence>
<evidence type="ECO:0000259" key="2">
    <source>
        <dbReference type="Pfam" id="PF19291"/>
    </source>
</evidence>
<protein>
    <submittedName>
        <fullName evidence="3">Glycoside hydrolase family 15 protein</fullName>
    </submittedName>
</protein>
<dbReference type="Gene3D" id="1.50.10.10">
    <property type="match status" value="1"/>
</dbReference>
<comment type="caution">
    <text evidence="3">The sequence shown here is derived from an EMBL/GenBank/DDBJ whole genome shotgun (WGS) entry which is preliminary data.</text>
</comment>
<dbReference type="PANTHER" id="PTHR31616:SF0">
    <property type="entry name" value="GLUCAN 1,4-ALPHA-GLUCOSIDASE"/>
    <property type="match status" value="1"/>
</dbReference>
<dbReference type="InterPro" id="IPR045582">
    <property type="entry name" value="Trehalase-like_N"/>
</dbReference>